<dbReference type="PROSITE" id="PS51175">
    <property type="entry name" value="CBM6"/>
    <property type="match status" value="1"/>
</dbReference>
<dbReference type="PANTHER" id="PTHR10963">
    <property type="entry name" value="GLYCOSYL HYDROLASE-RELATED"/>
    <property type="match status" value="1"/>
</dbReference>
<comment type="caution">
    <text evidence="6">The sequence shown here is derived from an EMBL/GenBank/DDBJ whole genome shotgun (WGS) entry which is preliminary data.</text>
</comment>
<organism evidence="6 7">
    <name type="scientific">Clostridium frigoris</name>
    <dbReference type="NCBI Taxonomy" id="205327"/>
    <lineage>
        <taxon>Bacteria</taxon>
        <taxon>Bacillati</taxon>
        <taxon>Bacillota</taxon>
        <taxon>Clostridia</taxon>
        <taxon>Eubacteriales</taxon>
        <taxon>Clostridiaceae</taxon>
        <taxon>Clostridium</taxon>
    </lineage>
</organism>
<reference evidence="6 7" key="1">
    <citation type="submission" date="2021-06" db="EMBL/GenBank/DDBJ databases">
        <title>Clostridia strains as spoilage organisms.</title>
        <authorList>
            <person name="Wambui J."/>
            <person name="Stephan R."/>
            <person name="Stevens M.J.A."/>
        </authorList>
    </citation>
    <scope>NUCLEOTIDE SEQUENCE [LARGE SCALE GENOMIC DNA]</scope>
    <source>
        <strain evidence="6 7">DSM 14204</strain>
    </source>
</reference>
<evidence type="ECO:0000259" key="5">
    <source>
        <dbReference type="PROSITE" id="PS51762"/>
    </source>
</evidence>
<dbReference type="Pfam" id="PF02368">
    <property type="entry name" value="Big_2"/>
    <property type="match status" value="2"/>
</dbReference>
<feature type="chain" id="PRO_5047448443" evidence="3">
    <location>
        <begin position="26"/>
        <end position="1585"/>
    </location>
</feature>
<name>A0ABS6BRE8_9CLOT</name>
<sequence length="1585" mass="167647">MKKTNTKIFSICLAATMVGTSNNFATRTLAVETTQPTVQSISHKVTKKVPGVSVKKISLDKKIDLQVGTGATKTTQQLVATITPTNATNKNATWTSSNTKVAKVSATGLVTAVKAGSAKITVISADGHKKAKCKVTVKTVNATIIPVIGVTLDKTTVSHLPIGTGATKITQQLVATISPTNATNKNVTWTSSDTSVATVSATGLVTAVKTGSATITATSEDGAKLATSGIIVTAFTAGSSDQIDSLWTQKWNDEFSGTNGTTIDASKWMFDIGKGPNGDGWGNKELETYTNSTDNVYQQDGNLVIAANKDATGNITSGRIKTKGSLDMKYGRVDVRAKLPTGTGYWPAIWMLPSDNVYGIWASSGEMDIMENKGSLPNEVYGTLHYGAAWPNNKYTGKTYNFPSGTDVTSFHTYSMEWEPGEVRWYVDGHLYQTQNNWSTTDTNGEKVAFPAPFDQNFHLILNLAYGGNFDGGKGDKSNIPGKMEVDYVRAYDLTGRPYKTPVEPSAPIQNADASKEPLYDGNRIYNGIFDKGSIDRMAYWNFNVAGATATASVSEATRELFVDVSNGGTDRGAITLEQKGIQLTQKSIYELKFKARAKAARTIKVGVLSKDGTVSYNDEQTINLTTEMEEKTFSFTMDDATDLESQIVFELGGDNNGVYIDDVSLIPTYEFIDYSVIDCYPLKNGDFSKGLDLWTPYPNIGDGGVSTITSANGEAKISVTAPGPNPYSVMLNQEGLKFTKGVEYLLAFDVKSSAARNITATIDNADYDQYLSKTVQAGTEFTHYEYTLKLSKDDTVNLKFLLGNVDAEVPTSAHDIIIDNVKLEAKNAPFKNPPTLAPSETNNKLTQPIDVSFSDDAAWTDAITSVKINDTVVAANKYTVSAGKIAFATENFATANDYNIVVVADGYANATCVQNIKANNDLIINNGTFDTNVAGWENYIADGSDAVITSVDEKMKVNLPGYAGWEKWSTMIFQNTIKLEAGKKYVLSFDASSTVSREAWLEMTNLENKTLALTPTNKTFTYEFTAGATITDGSLKFLLGTEHLDGSLFAENQSVSIDNVSIIEKTVTPIVTTATTVAAGITSVVAPSGTATSLTLPTVPAGYTIAIKSSNNTDVIATNAAITSPDAATTVALVFTVTKTADGTTADTTSINVVVPLPGETPISGEVVAVSQTDTTVLNAESAFNIVNGSLVDNDATETGKSLQTNVTAPMTFDFNVNVAASGKYAVTFRENSTPAGCNLFLFSNGITKFNAAGPGAVNATDYTDVTREIELKAGEQIISISGVPGSASMLKIKSITLKPIEIYTAPVIVGDLTAISSNAPTKLEAENAINIKNATVALNDTVEGGSSLKATANISFDFNVDVAVAGQYQITYRTNCNPDGLDLFLKSNGLLLRQAAAPSGGTWGNTTMTVSLDAGPQVLSINGITGAGSIIQMNNIILTPTGGGSTGASTSISNTAPTVLEAESATNVTNATVVANDTTIGGSSLKSTLAGNPMTFDFNVNVATAGQYTMTYRTATIGPSGVYMELSKGGVLIKGTGVGPSVDFTDTTVAVTLEAGAQVLKVFGAPGESTILKVNKVTIAPIQ</sequence>
<keyword evidence="7" id="KW-1185">Reference proteome</keyword>
<accession>A0ABS6BRE8</accession>
<evidence type="ECO:0000256" key="2">
    <source>
        <dbReference type="ARBA" id="ARBA00022801"/>
    </source>
</evidence>
<dbReference type="SMART" id="SM00635">
    <property type="entry name" value="BID_2"/>
    <property type="match status" value="2"/>
</dbReference>
<feature type="signal peptide" evidence="3">
    <location>
        <begin position="1"/>
        <end position="25"/>
    </location>
</feature>
<dbReference type="InterPro" id="IPR000757">
    <property type="entry name" value="Beta-glucanase-like"/>
</dbReference>
<evidence type="ECO:0000256" key="1">
    <source>
        <dbReference type="ARBA" id="ARBA00006865"/>
    </source>
</evidence>
<dbReference type="EMBL" id="JAHLDV010000002">
    <property type="protein sequence ID" value="MBU3158457.1"/>
    <property type="molecule type" value="Genomic_DNA"/>
</dbReference>
<dbReference type="CDD" id="cd08023">
    <property type="entry name" value="GH16_laminarinase_like"/>
    <property type="match status" value="1"/>
</dbReference>
<evidence type="ECO:0000313" key="6">
    <source>
        <dbReference type="EMBL" id="MBU3158457.1"/>
    </source>
</evidence>
<keyword evidence="2" id="KW-0378">Hydrolase</keyword>
<dbReference type="PANTHER" id="PTHR10963:SF55">
    <property type="entry name" value="GLYCOSIDE HYDROLASE FAMILY 16 PROTEIN"/>
    <property type="match status" value="1"/>
</dbReference>
<feature type="domain" description="CBM6" evidence="4">
    <location>
        <begin position="1460"/>
        <end position="1582"/>
    </location>
</feature>
<dbReference type="Pfam" id="PF00722">
    <property type="entry name" value="Glyco_hydro_16"/>
    <property type="match status" value="1"/>
</dbReference>
<dbReference type="Pfam" id="PF02018">
    <property type="entry name" value="CBM_4_9"/>
    <property type="match status" value="3"/>
</dbReference>
<feature type="domain" description="GH16" evidence="5">
    <location>
        <begin position="245"/>
        <end position="497"/>
    </location>
</feature>
<dbReference type="InterPro" id="IPR005084">
    <property type="entry name" value="CBM6"/>
</dbReference>
<evidence type="ECO:0000313" key="7">
    <source>
        <dbReference type="Proteomes" id="UP000776252"/>
    </source>
</evidence>
<dbReference type="InterPro" id="IPR011432">
    <property type="entry name" value="Shr-like_HID"/>
</dbReference>
<dbReference type="InterPro" id="IPR003305">
    <property type="entry name" value="CenC_carb-bd"/>
</dbReference>
<keyword evidence="3" id="KW-0732">Signal</keyword>
<dbReference type="InterPro" id="IPR003343">
    <property type="entry name" value="Big_2"/>
</dbReference>
<evidence type="ECO:0000256" key="3">
    <source>
        <dbReference type="SAM" id="SignalP"/>
    </source>
</evidence>
<dbReference type="Pfam" id="PF07550">
    <property type="entry name" value="Shr-like_HID"/>
    <property type="match status" value="1"/>
</dbReference>
<dbReference type="RefSeq" id="WP_216145489.1">
    <property type="nucleotide sequence ID" value="NZ_JAHLDV010000002.1"/>
</dbReference>
<gene>
    <name evidence="6" type="ORF">KPL37_01560</name>
</gene>
<protein>
    <submittedName>
        <fullName evidence="6">Carbohydrate binding domain-containing protein</fullName>
    </submittedName>
</protein>
<dbReference type="Proteomes" id="UP000776252">
    <property type="component" value="Unassembled WGS sequence"/>
</dbReference>
<dbReference type="PROSITE" id="PS51762">
    <property type="entry name" value="GH16_2"/>
    <property type="match status" value="1"/>
</dbReference>
<evidence type="ECO:0000259" key="4">
    <source>
        <dbReference type="PROSITE" id="PS51175"/>
    </source>
</evidence>
<proteinExistence type="inferred from homology"/>
<comment type="similarity">
    <text evidence="1">Belongs to the glycosyl hydrolase 16 family.</text>
</comment>
<dbReference type="InterPro" id="IPR050546">
    <property type="entry name" value="Glycosyl_Hydrlase_16"/>
</dbReference>